<dbReference type="GO" id="GO:0016829">
    <property type="term" value="F:lyase activity"/>
    <property type="evidence" value="ECO:0007669"/>
    <property type="project" value="UniProtKB-KW"/>
</dbReference>
<dbReference type="InterPro" id="IPR052411">
    <property type="entry name" value="c-mor_Regulatory_Protein"/>
</dbReference>
<dbReference type="PANTHER" id="PTHR37812:SF1">
    <property type="entry name" value="MU-LIKE PROPHAGE FLUMU PROTEIN C"/>
    <property type="match status" value="1"/>
</dbReference>
<name>A0A0P7M4R2_ECOLX</name>
<comment type="caution">
    <text evidence="2">The sequence shown here is derived from an EMBL/GenBank/DDBJ whole genome shotgun (WGS) entry which is preliminary data.</text>
</comment>
<reference evidence="2 3" key="1">
    <citation type="journal article" date="2015" name="Front. Microbiol.">
        <title>Genetic determinants of heat resistance in Escherichia coli.</title>
        <authorList>
            <person name="Mercer R.G."/>
            <person name="Zheng J."/>
            <person name="Garcia-Hernandez R."/>
            <person name="Ruan L."/>
            <person name="Ganzle M.G."/>
            <person name="McMullen L.M."/>
        </authorList>
    </citation>
    <scope>NUCLEOTIDE SEQUENCE [LARGE SCALE GENOMIC DNA]</scope>
    <source>
        <strain evidence="2 3">AW1.3</strain>
    </source>
</reference>
<protein>
    <submittedName>
        <fullName evidence="2">Regulator of pectin lyase production</fullName>
    </submittedName>
</protein>
<dbReference type="Proteomes" id="UP000050556">
    <property type="component" value="Unassembled WGS sequence"/>
</dbReference>
<dbReference type="SUPFAM" id="SSF46689">
    <property type="entry name" value="Homeodomain-like"/>
    <property type="match status" value="1"/>
</dbReference>
<evidence type="ECO:0000313" key="3">
    <source>
        <dbReference type="Proteomes" id="UP000050556"/>
    </source>
</evidence>
<evidence type="ECO:0000259" key="1">
    <source>
        <dbReference type="Pfam" id="PF08765"/>
    </source>
</evidence>
<keyword evidence="2" id="KW-0456">Lyase</keyword>
<dbReference type="InterPro" id="IPR014875">
    <property type="entry name" value="Mor_transcription_activator"/>
</dbReference>
<dbReference type="InterPro" id="IPR009057">
    <property type="entry name" value="Homeodomain-like_sf"/>
</dbReference>
<organism evidence="2 3">
    <name type="scientific">Escherichia coli</name>
    <dbReference type="NCBI Taxonomy" id="562"/>
    <lineage>
        <taxon>Bacteria</taxon>
        <taxon>Pseudomonadati</taxon>
        <taxon>Pseudomonadota</taxon>
        <taxon>Gammaproteobacteria</taxon>
        <taxon>Enterobacterales</taxon>
        <taxon>Enterobacteriaceae</taxon>
        <taxon>Escherichia</taxon>
    </lineage>
</organism>
<dbReference type="RefSeq" id="WP_016242199.1">
    <property type="nucleotide sequence ID" value="NZ_CAJSLR010000012.1"/>
</dbReference>
<accession>A0A0P7M4R2</accession>
<dbReference type="AlphaFoldDB" id="A0A0P7M4R2"/>
<dbReference type="EMBL" id="LDYI01000016">
    <property type="protein sequence ID" value="KPO19644.1"/>
    <property type="molecule type" value="Genomic_DNA"/>
</dbReference>
<proteinExistence type="predicted"/>
<sequence length="175" mass="19653">MITREGLYATSDTLGEMGDAIEDFLTDAGYSQLQASSAANKIVLHISDNLGGCQNYMPIECEDAPKATSFLHELTGVIAQALLTIHCFSAQAEIISPEITEHLRRVFKGNNFYIPNGAARNSFDRNARIFSDYKQGMTHRELARKYGNSIQWIYQIIAAERKKNKECRDMKQGQI</sequence>
<dbReference type="PATRIC" id="fig|562.7813.peg.1256"/>
<dbReference type="Gene3D" id="1.10.10.60">
    <property type="entry name" value="Homeodomain-like"/>
    <property type="match status" value="1"/>
</dbReference>
<dbReference type="PANTHER" id="PTHR37812">
    <property type="entry name" value="MU-LIKE PROPHAGE FLUMU PROTEIN C"/>
    <property type="match status" value="1"/>
</dbReference>
<feature type="domain" description="Mor transcription activator" evidence="1">
    <location>
        <begin position="67"/>
        <end position="166"/>
    </location>
</feature>
<dbReference type="Pfam" id="PF08765">
    <property type="entry name" value="Mor"/>
    <property type="match status" value="1"/>
</dbReference>
<gene>
    <name evidence="2" type="ORF">ACU57_01075</name>
</gene>
<evidence type="ECO:0000313" key="2">
    <source>
        <dbReference type="EMBL" id="KPO19644.1"/>
    </source>
</evidence>